<gene>
    <name evidence="1" type="ORF">SNAT2548_LOCUS6577</name>
</gene>
<protein>
    <submittedName>
        <fullName evidence="1">Uncharacterized protein</fullName>
    </submittedName>
</protein>
<evidence type="ECO:0000313" key="1">
    <source>
        <dbReference type="EMBL" id="CAE7206385.1"/>
    </source>
</evidence>
<proteinExistence type="predicted"/>
<dbReference type="OrthoDB" id="422691at2759"/>
<name>A0A812JH83_9DINO</name>
<feature type="non-terminal residue" evidence="1">
    <location>
        <position position="191"/>
    </location>
</feature>
<comment type="caution">
    <text evidence="1">The sequence shown here is derived from an EMBL/GenBank/DDBJ whole genome shotgun (WGS) entry which is preliminary data.</text>
</comment>
<evidence type="ECO:0000313" key="2">
    <source>
        <dbReference type="Proteomes" id="UP000604046"/>
    </source>
</evidence>
<organism evidence="1 2">
    <name type="scientific">Symbiodinium natans</name>
    <dbReference type="NCBI Taxonomy" id="878477"/>
    <lineage>
        <taxon>Eukaryota</taxon>
        <taxon>Sar</taxon>
        <taxon>Alveolata</taxon>
        <taxon>Dinophyceae</taxon>
        <taxon>Suessiales</taxon>
        <taxon>Symbiodiniaceae</taxon>
        <taxon>Symbiodinium</taxon>
    </lineage>
</organism>
<reference evidence="1" key="1">
    <citation type="submission" date="2021-02" db="EMBL/GenBank/DDBJ databases">
        <authorList>
            <person name="Dougan E. K."/>
            <person name="Rhodes N."/>
            <person name="Thang M."/>
            <person name="Chan C."/>
        </authorList>
    </citation>
    <scope>NUCLEOTIDE SEQUENCE</scope>
</reference>
<accession>A0A812JH83</accession>
<sequence>ALEGIQGFLAMPALEKQCSELSPIEHMDAGSSEYSDLSTQEGGDYQQQTLADIFRWYGYKVQTNVYFYRSGDNWVMERDTGSLHSAREFADILKEKSKRDKSSKDGQKEMEQSVVEVEAAGTGCPMREVDIFIEPMETVPVLRWEPPAVVWFHKSSIMDFHSKAIVVVENATRLKPSPQQHLRLRDELWLP</sequence>
<keyword evidence="2" id="KW-1185">Reference proteome</keyword>
<dbReference type="AlphaFoldDB" id="A0A812JH83"/>
<dbReference type="Proteomes" id="UP000604046">
    <property type="component" value="Unassembled WGS sequence"/>
</dbReference>
<dbReference type="EMBL" id="CAJNDS010000440">
    <property type="protein sequence ID" value="CAE7206385.1"/>
    <property type="molecule type" value="Genomic_DNA"/>
</dbReference>